<evidence type="ECO:0000256" key="1">
    <source>
        <dbReference type="SAM" id="Phobius"/>
    </source>
</evidence>
<gene>
    <name evidence="2" type="ORF">AMYX_06810</name>
</gene>
<dbReference type="Pfam" id="PF11026">
    <property type="entry name" value="DUF2721"/>
    <property type="match status" value="1"/>
</dbReference>
<accession>A0A7I9VII4</accession>
<name>A0A7I9VII4_9BACT</name>
<dbReference type="EMBL" id="BJTG01000002">
    <property type="protein sequence ID" value="GEJ55940.1"/>
    <property type="molecule type" value="Genomic_DNA"/>
</dbReference>
<evidence type="ECO:0008006" key="4">
    <source>
        <dbReference type="Google" id="ProtNLM"/>
    </source>
</evidence>
<keyword evidence="1" id="KW-0472">Membrane</keyword>
<dbReference type="InterPro" id="IPR021279">
    <property type="entry name" value="DUF2721"/>
</dbReference>
<sequence>MIPTDTELSSLARTIQLSVAPVFLLTALGTFLGLLSTRLGRIVDRARVVVNAAAAAPADARARYHDELVLQGRRRHLINLAISAGVTAALLVCSIISVLFLGSVLHFNASRVVAVLFVAAMLAFTVALVLFLREIALAVASVRIDGR</sequence>
<protein>
    <recommendedName>
        <fullName evidence="4">DUF2721 domain-containing protein</fullName>
    </recommendedName>
</protein>
<feature type="transmembrane region" description="Helical" evidence="1">
    <location>
        <begin position="77"/>
        <end position="100"/>
    </location>
</feature>
<feature type="transmembrane region" description="Helical" evidence="1">
    <location>
        <begin position="112"/>
        <end position="132"/>
    </location>
</feature>
<keyword evidence="1" id="KW-1133">Transmembrane helix</keyword>
<comment type="caution">
    <text evidence="2">The sequence shown here is derived from an EMBL/GenBank/DDBJ whole genome shotgun (WGS) entry which is preliminary data.</text>
</comment>
<organism evidence="2 3">
    <name type="scientific">Anaeromyxobacter diazotrophicus</name>
    <dbReference type="NCBI Taxonomy" id="2590199"/>
    <lineage>
        <taxon>Bacteria</taxon>
        <taxon>Pseudomonadati</taxon>
        <taxon>Myxococcota</taxon>
        <taxon>Myxococcia</taxon>
        <taxon>Myxococcales</taxon>
        <taxon>Cystobacterineae</taxon>
        <taxon>Anaeromyxobacteraceae</taxon>
        <taxon>Anaeromyxobacter</taxon>
    </lineage>
</organism>
<evidence type="ECO:0000313" key="3">
    <source>
        <dbReference type="Proteomes" id="UP000503640"/>
    </source>
</evidence>
<evidence type="ECO:0000313" key="2">
    <source>
        <dbReference type="EMBL" id="GEJ55940.1"/>
    </source>
</evidence>
<proteinExistence type="predicted"/>
<dbReference type="AlphaFoldDB" id="A0A7I9VII4"/>
<dbReference type="Proteomes" id="UP000503640">
    <property type="component" value="Unassembled WGS sequence"/>
</dbReference>
<feature type="transmembrane region" description="Helical" evidence="1">
    <location>
        <begin position="15"/>
        <end position="35"/>
    </location>
</feature>
<keyword evidence="3" id="KW-1185">Reference proteome</keyword>
<keyword evidence="1" id="KW-0812">Transmembrane</keyword>
<reference evidence="3" key="1">
    <citation type="journal article" date="2020" name="Appl. Environ. Microbiol.">
        <title>Diazotrophic Anaeromyxobacter Isolates from Soils.</title>
        <authorList>
            <person name="Masuda Y."/>
            <person name="Yamanaka H."/>
            <person name="Xu Z.X."/>
            <person name="Shiratori Y."/>
            <person name="Aono T."/>
            <person name="Amachi S."/>
            <person name="Senoo K."/>
            <person name="Itoh H."/>
        </authorList>
    </citation>
    <scope>NUCLEOTIDE SEQUENCE [LARGE SCALE GENOMIC DNA]</scope>
    <source>
        <strain evidence="3">R267</strain>
    </source>
</reference>
<dbReference type="RefSeq" id="WP_235969437.1">
    <property type="nucleotide sequence ID" value="NZ_BJTG01000002.1"/>
</dbReference>